<feature type="transmembrane region" description="Helical" evidence="9">
    <location>
        <begin position="152"/>
        <end position="174"/>
    </location>
</feature>
<dbReference type="RefSeq" id="WP_096297621.1">
    <property type="nucleotide sequence ID" value="NZ_CP023406.1"/>
</dbReference>
<sequence length="301" mass="32511">MSGTLEERRVLKLSLLATLLVAAIGLSGGVAASSPAILFDGIYSLVDVALTMTALVVLRLMAHEQSPRFQYGFWHLEPMVEALGGVVLGLACIYALANALIGLSTGGQETHAGHGLVWASVLSVVDLAMAVWMGRHARRMRSGLLALDARAWLLAGLVSLAVVVSFILALTLRGTRHEDWIPYLDPLVLAFISLASLPLPLRAAWKAAREVLQVAPDDLDRKVQATMQEFVAEHGFLGFTSRVAKIGRMKFIEIHVLTAPTTQLGSIGEIDGLRNEIAQRMGARPEGSWLTIDFTSEPAWT</sequence>
<keyword evidence="6" id="KW-0406">Ion transport</keyword>
<evidence type="ECO:0000256" key="1">
    <source>
        <dbReference type="ARBA" id="ARBA00004141"/>
    </source>
</evidence>
<evidence type="ECO:0000256" key="9">
    <source>
        <dbReference type="SAM" id="Phobius"/>
    </source>
</evidence>
<dbReference type="InterPro" id="IPR050291">
    <property type="entry name" value="CDF_Transporter"/>
</dbReference>
<comment type="subcellular location">
    <subcellularLocation>
        <location evidence="1">Membrane</location>
        <topology evidence="1">Multi-pass membrane protein</topology>
    </subcellularLocation>
</comment>
<dbReference type="InterPro" id="IPR027469">
    <property type="entry name" value="Cation_efflux_TMD_sf"/>
</dbReference>
<keyword evidence="5 9" id="KW-0812">Transmembrane</keyword>
<dbReference type="GO" id="GO:0006882">
    <property type="term" value="P:intracellular zinc ion homeostasis"/>
    <property type="evidence" value="ECO:0007669"/>
    <property type="project" value="TreeGrafter"/>
</dbReference>
<dbReference type="SUPFAM" id="SSF161111">
    <property type="entry name" value="Cation efflux protein transmembrane domain-like"/>
    <property type="match status" value="1"/>
</dbReference>
<keyword evidence="4" id="KW-0410">Iron transport</keyword>
<name>A0A290XDY7_9GAMM</name>
<keyword evidence="8 9" id="KW-0472">Membrane</keyword>
<dbReference type="PANTHER" id="PTHR43840">
    <property type="entry name" value="MITOCHONDRIAL METAL TRANSPORTER 1-RELATED"/>
    <property type="match status" value="1"/>
</dbReference>
<feature type="transmembrane region" description="Helical" evidence="9">
    <location>
        <begin position="82"/>
        <end position="103"/>
    </location>
</feature>
<dbReference type="Gene3D" id="1.20.1510.10">
    <property type="entry name" value="Cation efflux protein transmembrane domain"/>
    <property type="match status" value="1"/>
</dbReference>
<accession>A0A290XDY7</accession>
<organism evidence="11 12">
    <name type="scientific">Luteimonas chenhongjianii</name>
    <dbReference type="NCBI Taxonomy" id="2006110"/>
    <lineage>
        <taxon>Bacteria</taxon>
        <taxon>Pseudomonadati</taxon>
        <taxon>Pseudomonadota</taxon>
        <taxon>Gammaproteobacteria</taxon>
        <taxon>Lysobacterales</taxon>
        <taxon>Lysobacteraceae</taxon>
        <taxon>Luteimonas</taxon>
    </lineage>
</organism>
<dbReference type="InterPro" id="IPR002524">
    <property type="entry name" value="Cation_efflux"/>
</dbReference>
<evidence type="ECO:0000256" key="4">
    <source>
        <dbReference type="ARBA" id="ARBA00022496"/>
    </source>
</evidence>
<gene>
    <name evidence="11" type="ORF">CNR27_07475</name>
</gene>
<proteinExistence type="inferred from homology"/>
<dbReference type="NCBIfam" id="TIGR01297">
    <property type="entry name" value="CDF"/>
    <property type="match status" value="1"/>
</dbReference>
<evidence type="ECO:0000313" key="11">
    <source>
        <dbReference type="EMBL" id="ATD67299.1"/>
    </source>
</evidence>
<dbReference type="KEGG" id="lum:CNR27_07475"/>
<evidence type="ECO:0000256" key="6">
    <source>
        <dbReference type="ARBA" id="ARBA00022906"/>
    </source>
</evidence>
<dbReference type="Proteomes" id="UP000218968">
    <property type="component" value="Chromosome"/>
</dbReference>
<dbReference type="GO" id="GO:0015341">
    <property type="term" value="F:zinc efflux antiporter activity"/>
    <property type="evidence" value="ECO:0007669"/>
    <property type="project" value="TreeGrafter"/>
</dbReference>
<dbReference type="GO" id="GO:0015093">
    <property type="term" value="F:ferrous iron transmembrane transporter activity"/>
    <property type="evidence" value="ECO:0007669"/>
    <property type="project" value="TreeGrafter"/>
</dbReference>
<dbReference type="InterPro" id="IPR058533">
    <property type="entry name" value="Cation_efflux_TM"/>
</dbReference>
<dbReference type="OrthoDB" id="2388015at2"/>
<dbReference type="GO" id="GO:0015086">
    <property type="term" value="F:cadmium ion transmembrane transporter activity"/>
    <property type="evidence" value="ECO:0007669"/>
    <property type="project" value="TreeGrafter"/>
</dbReference>
<evidence type="ECO:0000313" key="12">
    <source>
        <dbReference type="Proteomes" id="UP000218968"/>
    </source>
</evidence>
<evidence type="ECO:0000256" key="7">
    <source>
        <dbReference type="ARBA" id="ARBA00022989"/>
    </source>
</evidence>
<comment type="similarity">
    <text evidence="2">Belongs to the cation diffusion facilitator (CDF) transporter (TC 2.A.4) family. FieF subfamily.</text>
</comment>
<evidence type="ECO:0000256" key="8">
    <source>
        <dbReference type="ARBA" id="ARBA00023136"/>
    </source>
</evidence>
<keyword evidence="12" id="KW-1185">Reference proteome</keyword>
<feature type="transmembrane region" description="Helical" evidence="9">
    <location>
        <begin position="42"/>
        <end position="61"/>
    </location>
</feature>
<keyword evidence="4" id="KW-0408">Iron</keyword>
<keyword evidence="6" id="KW-0862">Zinc</keyword>
<feature type="domain" description="Cation efflux protein transmembrane" evidence="10">
    <location>
        <begin position="11"/>
        <end position="210"/>
    </location>
</feature>
<keyword evidence="7 9" id="KW-1133">Transmembrane helix</keyword>
<feature type="transmembrane region" description="Helical" evidence="9">
    <location>
        <begin position="115"/>
        <end position="132"/>
    </location>
</feature>
<keyword evidence="6" id="KW-0864">Zinc transport</keyword>
<evidence type="ECO:0000256" key="5">
    <source>
        <dbReference type="ARBA" id="ARBA00022692"/>
    </source>
</evidence>
<protein>
    <submittedName>
        <fullName evidence="11">Cation transporter</fullName>
    </submittedName>
</protein>
<feature type="transmembrane region" description="Helical" evidence="9">
    <location>
        <begin position="180"/>
        <end position="199"/>
    </location>
</feature>
<evidence type="ECO:0000256" key="3">
    <source>
        <dbReference type="ARBA" id="ARBA00022448"/>
    </source>
</evidence>
<dbReference type="EMBL" id="CP023406">
    <property type="protein sequence ID" value="ATD67299.1"/>
    <property type="molecule type" value="Genomic_DNA"/>
</dbReference>
<keyword evidence="3" id="KW-0813">Transport</keyword>
<dbReference type="Pfam" id="PF01545">
    <property type="entry name" value="Cation_efflux"/>
    <property type="match status" value="1"/>
</dbReference>
<evidence type="ECO:0000256" key="2">
    <source>
        <dbReference type="ARBA" id="ARBA00010212"/>
    </source>
</evidence>
<evidence type="ECO:0000259" key="10">
    <source>
        <dbReference type="Pfam" id="PF01545"/>
    </source>
</evidence>
<dbReference type="GO" id="GO:0005886">
    <property type="term" value="C:plasma membrane"/>
    <property type="evidence" value="ECO:0007669"/>
    <property type="project" value="TreeGrafter"/>
</dbReference>
<dbReference type="PANTHER" id="PTHR43840:SF15">
    <property type="entry name" value="MITOCHONDRIAL METAL TRANSPORTER 1-RELATED"/>
    <property type="match status" value="1"/>
</dbReference>
<reference evidence="12" key="1">
    <citation type="submission" date="2017-09" db="EMBL/GenBank/DDBJ databases">
        <title>Luteimonas liuhanmingii sp.nov., isolated from the intestinal contents of Tibetan Plateau Pika in Yushu, Qinghai Province, China.</title>
        <authorList>
            <person name="Gui Z."/>
        </authorList>
    </citation>
    <scope>NUCLEOTIDE SEQUENCE [LARGE SCALE GENOMIC DNA]</scope>
    <source>
        <strain evidence="12">100111</strain>
    </source>
</reference>
<dbReference type="AlphaFoldDB" id="A0A290XDY7"/>